<dbReference type="EMBL" id="LHQQ01000113">
    <property type="protein sequence ID" value="KOS42145.1"/>
    <property type="molecule type" value="Genomic_DNA"/>
</dbReference>
<feature type="chain" id="PRO_5005857660" evidence="1">
    <location>
        <begin position="17"/>
        <end position="77"/>
    </location>
</feature>
<accession>A0A0N0RYL7</accession>
<dbReference type="Proteomes" id="UP000037696">
    <property type="component" value="Unassembled WGS sequence"/>
</dbReference>
<keyword evidence="3" id="KW-1185">Reference proteome</keyword>
<evidence type="ECO:0000313" key="2">
    <source>
        <dbReference type="EMBL" id="KOS42145.1"/>
    </source>
</evidence>
<reference evidence="2 3" key="1">
    <citation type="submission" date="2015-08" db="EMBL/GenBank/DDBJ databases">
        <title>Genome sequencing of Penicillium nordicum.</title>
        <authorList>
            <person name="Nguyen H.D."/>
            <person name="Seifert K.A."/>
        </authorList>
    </citation>
    <scope>NUCLEOTIDE SEQUENCE [LARGE SCALE GENOMIC DNA]</scope>
    <source>
        <strain evidence="2 3">DAOMC 185683</strain>
    </source>
</reference>
<evidence type="ECO:0000256" key="1">
    <source>
        <dbReference type="SAM" id="SignalP"/>
    </source>
</evidence>
<organism evidence="2 3">
    <name type="scientific">Penicillium nordicum</name>
    <dbReference type="NCBI Taxonomy" id="229535"/>
    <lineage>
        <taxon>Eukaryota</taxon>
        <taxon>Fungi</taxon>
        <taxon>Dikarya</taxon>
        <taxon>Ascomycota</taxon>
        <taxon>Pezizomycotina</taxon>
        <taxon>Eurotiomycetes</taxon>
        <taxon>Eurotiomycetidae</taxon>
        <taxon>Eurotiales</taxon>
        <taxon>Aspergillaceae</taxon>
        <taxon>Penicillium</taxon>
    </lineage>
</organism>
<keyword evidence="1" id="KW-0732">Signal</keyword>
<sequence length="77" mass="8758">MLIITTLFLHFFLSRLDRTFLRSKTLGSEPTPEGIHKKRLQDTGSILASRLSFFVLYHSSVSFECTQSSNHGLKNAE</sequence>
<protein>
    <submittedName>
        <fullName evidence="2">Uncharacterized protein</fullName>
    </submittedName>
</protein>
<feature type="signal peptide" evidence="1">
    <location>
        <begin position="1"/>
        <end position="16"/>
    </location>
</feature>
<name>A0A0N0RYL7_9EURO</name>
<gene>
    <name evidence="2" type="ORF">ACN38_g6966</name>
</gene>
<evidence type="ECO:0000313" key="3">
    <source>
        <dbReference type="Proteomes" id="UP000037696"/>
    </source>
</evidence>
<dbReference type="AlphaFoldDB" id="A0A0N0RYL7"/>
<comment type="caution">
    <text evidence="2">The sequence shown here is derived from an EMBL/GenBank/DDBJ whole genome shotgun (WGS) entry which is preliminary data.</text>
</comment>
<proteinExistence type="predicted"/>